<evidence type="ECO:0000256" key="1">
    <source>
        <dbReference type="ARBA" id="ARBA00010088"/>
    </source>
</evidence>
<dbReference type="STRING" id="1715691.TA5113_02768"/>
<keyword evidence="4" id="KW-0808">Transferase</keyword>
<keyword evidence="5" id="KW-1185">Reference proteome</keyword>
<proteinExistence type="inferred from homology"/>
<dbReference type="GO" id="GO:0016740">
    <property type="term" value="F:transferase activity"/>
    <property type="evidence" value="ECO:0007669"/>
    <property type="project" value="UniProtKB-KW"/>
</dbReference>
<dbReference type="GO" id="GO:0008233">
    <property type="term" value="F:peptidase activity"/>
    <property type="evidence" value="ECO:0007669"/>
    <property type="project" value="InterPro"/>
</dbReference>
<dbReference type="InterPro" id="IPR050471">
    <property type="entry name" value="AB_hydrolase"/>
</dbReference>
<dbReference type="Pfam" id="PF00561">
    <property type="entry name" value="Abhydrolase_1"/>
    <property type="match status" value="1"/>
</dbReference>
<dbReference type="PRINTS" id="PR00793">
    <property type="entry name" value="PROAMNOPTASE"/>
</dbReference>
<dbReference type="GO" id="GO:0046503">
    <property type="term" value="P:glycerolipid catabolic process"/>
    <property type="evidence" value="ECO:0007669"/>
    <property type="project" value="TreeGrafter"/>
</dbReference>
<comment type="similarity">
    <text evidence="1">Belongs to the peptidase S33 family.</text>
</comment>
<evidence type="ECO:0000256" key="2">
    <source>
        <dbReference type="ARBA" id="ARBA00022801"/>
    </source>
</evidence>
<dbReference type="Proteomes" id="UP000051184">
    <property type="component" value="Unassembled WGS sequence"/>
</dbReference>
<dbReference type="InterPro" id="IPR000073">
    <property type="entry name" value="AB_hydrolase_1"/>
</dbReference>
<dbReference type="OrthoDB" id="9815441at2"/>
<evidence type="ECO:0000313" key="4">
    <source>
        <dbReference type="EMBL" id="CUK25365.1"/>
    </source>
</evidence>
<dbReference type="InterPro" id="IPR029058">
    <property type="entry name" value="AB_hydrolase_fold"/>
</dbReference>
<dbReference type="GO" id="GO:0006508">
    <property type="term" value="P:proteolysis"/>
    <property type="evidence" value="ECO:0007669"/>
    <property type="project" value="InterPro"/>
</dbReference>
<reference evidence="5" key="1">
    <citation type="submission" date="2015-09" db="EMBL/GenBank/DDBJ databases">
        <authorList>
            <person name="Rodrigo-Torres Lidia"/>
            <person name="Arahal R.David."/>
        </authorList>
    </citation>
    <scope>NUCLEOTIDE SEQUENCE [LARGE SCALE GENOMIC DNA]</scope>
    <source>
        <strain evidence="5">CECT 5114</strain>
    </source>
</reference>
<evidence type="ECO:0000259" key="3">
    <source>
        <dbReference type="Pfam" id="PF00561"/>
    </source>
</evidence>
<dbReference type="PANTHER" id="PTHR43433">
    <property type="entry name" value="HYDROLASE, ALPHA/BETA FOLD FAMILY PROTEIN"/>
    <property type="match status" value="1"/>
</dbReference>
<accession>A0A0P1INY5</accession>
<dbReference type="SUPFAM" id="SSF53474">
    <property type="entry name" value="alpha/beta-Hydrolases"/>
    <property type="match status" value="1"/>
</dbReference>
<dbReference type="PRINTS" id="PR00111">
    <property type="entry name" value="ABHYDROLASE"/>
</dbReference>
<dbReference type="RefSeq" id="WP_058314335.1">
    <property type="nucleotide sequence ID" value="NZ_CYUE01000012.1"/>
</dbReference>
<dbReference type="Gene3D" id="3.40.50.1820">
    <property type="entry name" value="alpha/beta hydrolase"/>
    <property type="match status" value="1"/>
</dbReference>
<dbReference type="GO" id="GO:0004806">
    <property type="term" value="F:triacylglycerol lipase activity"/>
    <property type="evidence" value="ECO:0007669"/>
    <property type="project" value="TreeGrafter"/>
</dbReference>
<keyword evidence="2" id="KW-0378">Hydrolase</keyword>
<organism evidence="4 5">
    <name type="scientific">Cognatishimia activa</name>
    <dbReference type="NCBI Taxonomy" id="1715691"/>
    <lineage>
        <taxon>Bacteria</taxon>
        <taxon>Pseudomonadati</taxon>
        <taxon>Pseudomonadota</taxon>
        <taxon>Alphaproteobacteria</taxon>
        <taxon>Rhodobacterales</taxon>
        <taxon>Paracoccaceae</taxon>
        <taxon>Cognatishimia</taxon>
    </lineage>
</organism>
<protein>
    <submittedName>
        <fullName evidence="4">Acetoin dehydrogenase E2 subunit dihydrolipoyllysine-residue acetyltransferase</fullName>
    </submittedName>
</protein>
<gene>
    <name evidence="4" type="ORF">TA5114_01163</name>
</gene>
<dbReference type="PANTHER" id="PTHR43433:SF5">
    <property type="entry name" value="AB HYDROLASE-1 DOMAIN-CONTAINING PROTEIN"/>
    <property type="match status" value="1"/>
</dbReference>
<sequence length="317" mass="33956">MKLAVKLFIFLVILVIAFVAVTVWKAGANEARAESNYPPEGQLLDIDGVQVHAVVRGEGPDLVLIHGSSGSTRDFTFALVERLAPDFRVIVFDRPGLGYTGTIEDPTIERQADLLGKAAAQLGAPKPIVLGQSYGGSVALAWAVNHPDDLSALVTLASPALPWTTGLSTFYKTLSNPILGPITAPLITAWVSRDRVTQGVESVFAPQSAPKGYGDYFGPGLTLRRASLRANAIQRARLLNEIKSLSLRYEAISVPMEIVHGDADTTVGLHIHSRPLAARLDQANLTVLEGVGHMPHHVAEDDIIAAIKRASHRAALH</sequence>
<feature type="domain" description="AB hydrolase-1" evidence="3">
    <location>
        <begin position="62"/>
        <end position="297"/>
    </location>
</feature>
<evidence type="ECO:0000313" key="5">
    <source>
        <dbReference type="Proteomes" id="UP000051184"/>
    </source>
</evidence>
<name>A0A0P1INY5_9RHOB</name>
<dbReference type="InterPro" id="IPR002410">
    <property type="entry name" value="Peptidase_S33"/>
</dbReference>
<dbReference type="EMBL" id="CYUE01000012">
    <property type="protein sequence ID" value="CUK25365.1"/>
    <property type="molecule type" value="Genomic_DNA"/>
</dbReference>
<dbReference type="AlphaFoldDB" id="A0A0P1INY5"/>